<protein>
    <submittedName>
        <fullName evidence="2">Haloacetate dehalogenase</fullName>
        <ecNumber evidence="2">3.8.1.3</ecNumber>
    </submittedName>
</protein>
<dbReference type="Pfam" id="PF00561">
    <property type="entry name" value="Abhydrolase_1"/>
    <property type="match status" value="1"/>
</dbReference>
<dbReference type="PRINTS" id="PR00111">
    <property type="entry name" value="ABHYDROLASE"/>
</dbReference>
<comment type="caution">
    <text evidence="2">The sequence shown here is derived from an EMBL/GenBank/DDBJ whole genome shotgun (WGS) entry which is preliminary data.</text>
</comment>
<dbReference type="RefSeq" id="WP_307554549.1">
    <property type="nucleotide sequence ID" value="NZ_JAUSQU010000001.1"/>
</dbReference>
<evidence type="ECO:0000313" key="3">
    <source>
        <dbReference type="Proteomes" id="UP001225356"/>
    </source>
</evidence>
<dbReference type="InterPro" id="IPR029058">
    <property type="entry name" value="AB_hydrolase_fold"/>
</dbReference>
<keyword evidence="3" id="KW-1185">Reference proteome</keyword>
<evidence type="ECO:0000259" key="1">
    <source>
        <dbReference type="Pfam" id="PF00561"/>
    </source>
</evidence>
<dbReference type="EMBL" id="JAUSQU010000001">
    <property type="protein sequence ID" value="MDP9841325.1"/>
    <property type="molecule type" value="Genomic_DNA"/>
</dbReference>
<feature type="domain" description="AB hydrolase-1" evidence="1">
    <location>
        <begin position="30"/>
        <end position="278"/>
    </location>
</feature>
<gene>
    <name evidence="2" type="ORF">J2853_000536</name>
</gene>
<dbReference type="Proteomes" id="UP001225356">
    <property type="component" value="Unassembled WGS sequence"/>
</dbReference>
<sequence>MSVPLPASFARRLIDVDGVRINTFVSGDGPPVLLLHGYPQTHLIWHHVAPVLARKHTVVLTDLRGYGDSDKPASTPDHGAYSKRAMAYDQLLVMRELGFDRFAVVGHDRGGRVGHRLALDHPRAVTRLAVLDIVPTRHVFRHADTAFGLGHYHWFFLAAGGGIPEHLIGGDPEFWVRARMRGRHRGGTPFDPAAQDEYVRCFSDPAAIHASCEDYRAAASIDLRHDDTDADAGWRVSCPVLVLWGEHGFVGQTYDVLDAWRGYAADVRGQSLPCDHYLAEEEPEATAKLLGSFLSRTPAATR</sequence>
<dbReference type="Gene3D" id="3.40.50.1820">
    <property type="entry name" value="alpha/beta hydrolase"/>
    <property type="match status" value="1"/>
</dbReference>
<reference evidence="2 3" key="1">
    <citation type="submission" date="2023-07" db="EMBL/GenBank/DDBJ databases">
        <title>Sequencing the genomes of 1000 actinobacteria strains.</title>
        <authorList>
            <person name="Klenk H.-P."/>
        </authorList>
    </citation>
    <scope>NUCLEOTIDE SEQUENCE [LARGE SCALE GENOMIC DNA]</scope>
    <source>
        <strain evidence="2 3">DSM 46740</strain>
    </source>
</reference>
<evidence type="ECO:0000313" key="2">
    <source>
        <dbReference type="EMBL" id="MDP9841325.1"/>
    </source>
</evidence>
<keyword evidence="2" id="KW-0378">Hydrolase</keyword>
<dbReference type="SUPFAM" id="SSF53474">
    <property type="entry name" value="alpha/beta-Hydrolases"/>
    <property type="match status" value="1"/>
</dbReference>
<dbReference type="GO" id="GO:0018785">
    <property type="term" value="F:haloacetate dehalogenase activity"/>
    <property type="evidence" value="ECO:0007669"/>
    <property type="project" value="UniProtKB-EC"/>
</dbReference>
<dbReference type="PANTHER" id="PTHR43329">
    <property type="entry name" value="EPOXIDE HYDROLASE"/>
    <property type="match status" value="1"/>
</dbReference>
<dbReference type="EC" id="3.8.1.3" evidence="2"/>
<proteinExistence type="predicted"/>
<accession>A0ABT9Q4E9</accession>
<dbReference type="InterPro" id="IPR000073">
    <property type="entry name" value="AB_hydrolase_1"/>
</dbReference>
<name>A0ABT9Q4E9_9ACTN</name>
<organism evidence="2 3">
    <name type="scientific">Streptosporangium lutulentum</name>
    <dbReference type="NCBI Taxonomy" id="1461250"/>
    <lineage>
        <taxon>Bacteria</taxon>
        <taxon>Bacillati</taxon>
        <taxon>Actinomycetota</taxon>
        <taxon>Actinomycetes</taxon>
        <taxon>Streptosporangiales</taxon>
        <taxon>Streptosporangiaceae</taxon>
        <taxon>Streptosporangium</taxon>
    </lineage>
</organism>